<feature type="transmembrane region" description="Helical" evidence="4">
    <location>
        <begin position="434"/>
        <end position="456"/>
    </location>
</feature>
<protein>
    <recommendedName>
        <fullName evidence="7">Sodium-dependent glucose transporter 1</fullName>
    </recommendedName>
</protein>
<dbReference type="InterPro" id="IPR011701">
    <property type="entry name" value="MFS"/>
</dbReference>
<evidence type="ECO:0008006" key="7">
    <source>
        <dbReference type="Google" id="ProtNLM"/>
    </source>
</evidence>
<evidence type="ECO:0000256" key="1">
    <source>
        <dbReference type="ARBA" id="ARBA00022692"/>
    </source>
</evidence>
<feature type="transmembrane region" description="Helical" evidence="4">
    <location>
        <begin position="256"/>
        <end position="276"/>
    </location>
</feature>
<comment type="caution">
    <text evidence="5">The sequence shown here is derived from an EMBL/GenBank/DDBJ whole genome shotgun (WGS) entry which is preliminary data.</text>
</comment>
<organism evidence="5 6">
    <name type="scientific">Owenia fusiformis</name>
    <name type="common">Polychaete worm</name>
    <dbReference type="NCBI Taxonomy" id="6347"/>
    <lineage>
        <taxon>Eukaryota</taxon>
        <taxon>Metazoa</taxon>
        <taxon>Spiralia</taxon>
        <taxon>Lophotrochozoa</taxon>
        <taxon>Annelida</taxon>
        <taxon>Polychaeta</taxon>
        <taxon>Sedentaria</taxon>
        <taxon>Canalipalpata</taxon>
        <taxon>Sabellida</taxon>
        <taxon>Oweniida</taxon>
        <taxon>Oweniidae</taxon>
        <taxon>Owenia</taxon>
    </lineage>
</organism>
<feature type="transmembrane region" description="Helical" evidence="4">
    <location>
        <begin position="207"/>
        <end position="224"/>
    </location>
</feature>
<accession>A0A8S4PZI5</accession>
<evidence type="ECO:0000256" key="4">
    <source>
        <dbReference type="SAM" id="Phobius"/>
    </source>
</evidence>
<dbReference type="OrthoDB" id="546893at2759"/>
<reference evidence="5" key="1">
    <citation type="submission" date="2022-03" db="EMBL/GenBank/DDBJ databases">
        <authorList>
            <person name="Martin C."/>
        </authorList>
    </citation>
    <scope>NUCLEOTIDE SEQUENCE</scope>
</reference>
<evidence type="ECO:0000256" key="2">
    <source>
        <dbReference type="ARBA" id="ARBA00022989"/>
    </source>
</evidence>
<sequence length="507" mass="55398">MSCEIKPKTFDAKYINIADVDSPKEDDDRDIHDGDINGCVTPLTDHASQIDEIKGEDDQVSKASSEKKVFRYKLMKTILLIVTYIVNGLVLTIKYPTFPDLCERTGSSVEELTRATAVRNIGYIIGCLVGGILFDRFRKFWDLQLSSGFLLLAVSVAFKPWCRGIVSLAFLYWLEGLSHGLFAIAGNGMMIAIWGGNTPAPLQAMHFGCRIGSLLAPALAYPFLSATRGEALYANATVPNNIETELTSTSNIEVPYVIMGGLGALASFGYLVVYLAPRPRGLVFTNVPKGRNLKELLHPGSFTNGNTRYGVILMTCMFLYFSINGACGSHFLLLQASIATETLNATKQEASLMQFAARGSAILGNFIVIPVSKFVPMPFIVFVICHAIAIVNFIAVALALKSRMNFAILGGVFDFFFASIWASGMGWPERYMEVTGSVIMIFNIGSGVGCSIMEWGSGYILQYHGAQSVMWLCSAFATALCLLTNVTQCVMSYHGPKKRQLVPIDID</sequence>
<keyword evidence="3 4" id="KW-0472">Membrane</keyword>
<feature type="transmembrane region" description="Helical" evidence="4">
    <location>
        <begin position="177"/>
        <end position="195"/>
    </location>
</feature>
<dbReference type="PANTHER" id="PTHR23121:SF9">
    <property type="entry name" value="SODIUM-DEPENDENT GLUCOSE TRANSPORTER 1"/>
    <property type="match status" value="1"/>
</dbReference>
<feature type="transmembrane region" description="Helical" evidence="4">
    <location>
        <begin position="468"/>
        <end position="491"/>
    </location>
</feature>
<dbReference type="InterPro" id="IPR036259">
    <property type="entry name" value="MFS_trans_sf"/>
</dbReference>
<gene>
    <name evidence="5" type="ORF">OFUS_LOCUS23688</name>
</gene>
<dbReference type="SUPFAM" id="SSF103473">
    <property type="entry name" value="MFS general substrate transporter"/>
    <property type="match status" value="1"/>
</dbReference>
<keyword evidence="6" id="KW-1185">Reference proteome</keyword>
<evidence type="ECO:0000313" key="5">
    <source>
        <dbReference type="EMBL" id="CAH1799711.1"/>
    </source>
</evidence>
<feature type="transmembrane region" description="Helical" evidence="4">
    <location>
        <begin position="311"/>
        <end position="332"/>
    </location>
</feature>
<feature type="transmembrane region" description="Helical" evidence="4">
    <location>
        <begin position="406"/>
        <end position="427"/>
    </location>
</feature>
<dbReference type="Gene3D" id="1.20.1250.20">
    <property type="entry name" value="MFS general substrate transporter like domains"/>
    <property type="match status" value="2"/>
</dbReference>
<dbReference type="Proteomes" id="UP000749559">
    <property type="component" value="Unassembled WGS sequence"/>
</dbReference>
<dbReference type="AlphaFoldDB" id="A0A8S4PZI5"/>
<name>A0A8S4PZI5_OWEFU</name>
<dbReference type="EMBL" id="CAIIXF020000011">
    <property type="protein sequence ID" value="CAH1799711.1"/>
    <property type="molecule type" value="Genomic_DNA"/>
</dbReference>
<evidence type="ECO:0000313" key="6">
    <source>
        <dbReference type="Proteomes" id="UP000749559"/>
    </source>
</evidence>
<feature type="transmembrane region" description="Helical" evidence="4">
    <location>
        <begin position="77"/>
        <end position="97"/>
    </location>
</feature>
<evidence type="ECO:0000256" key="3">
    <source>
        <dbReference type="ARBA" id="ARBA00023136"/>
    </source>
</evidence>
<proteinExistence type="predicted"/>
<dbReference type="GO" id="GO:0022857">
    <property type="term" value="F:transmembrane transporter activity"/>
    <property type="evidence" value="ECO:0007669"/>
    <property type="project" value="InterPro"/>
</dbReference>
<feature type="transmembrane region" description="Helical" evidence="4">
    <location>
        <begin position="379"/>
        <end position="400"/>
    </location>
</feature>
<keyword evidence="1 4" id="KW-0812">Transmembrane</keyword>
<dbReference type="PANTHER" id="PTHR23121">
    <property type="entry name" value="SODIUM-DEPENDENT GLUCOSE TRANSPORTER 1"/>
    <property type="match status" value="1"/>
</dbReference>
<dbReference type="Pfam" id="PF07690">
    <property type="entry name" value="MFS_1"/>
    <property type="match status" value="1"/>
</dbReference>
<feature type="transmembrane region" description="Helical" evidence="4">
    <location>
        <begin position="352"/>
        <end position="372"/>
    </location>
</feature>
<keyword evidence="2 4" id="KW-1133">Transmembrane helix</keyword>